<dbReference type="Pfam" id="PF04306">
    <property type="entry name" value="DUF456"/>
    <property type="match status" value="1"/>
</dbReference>
<feature type="transmembrane region" description="Helical" evidence="1">
    <location>
        <begin position="48"/>
        <end position="70"/>
    </location>
</feature>
<dbReference type="PANTHER" id="PTHR39165">
    <property type="entry name" value="IG HYPOTHETICAL 17883"/>
    <property type="match status" value="1"/>
</dbReference>
<evidence type="ECO:0000313" key="3">
    <source>
        <dbReference type="Proteomes" id="UP000291562"/>
    </source>
</evidence>
<dbReference type="OrthoDB" id="9808460at2"/>
<dbReference type="KEGG" id="xbc:ELE36_17540"/>
<dbReference type="InterPro" id="IPR007403">
    <property type="entry name" value="DUF456"/>
</dbReference>
<accession>A0A411HNF8</accession>
<dbReference type="EMBL" id="CP035704">
    <property type="protein sequence ID" value="QBB72021.1"/>
    <property type="molecule type" value="Genomic_DNA"/>
</dbReference>
<organism evidence="2 3">
    <name type="scientific">Pseudolysobacter antarcticus</name>
    <dbReference type="NCBI Taxonomy" id="2511995"/>
    <lineage>
        <taxon>Bacteria</taxon>
        <taxon>Pseudomonadati</taxon>
        <taxon>Pseudomonadota</taxon>
        <taxon>Gammaproteobacteria</taxon>
        <taxon>Lysobacterales</taxon>
        <taxon>Rhodanobacteraceae</taxon>
        <taxon>Pseudolysobacter</taxon>
    </lineage>
</organism>
<protein>
    <submittedName>
        <fullName evidence="2">DUF456 domain-containing protein</fullName>
    </submittedName>
</protein>
<dbReference type="RefSeq" id="WP_129835595.1">
    <property type="nucleotide sequence ID" value="NZ_CP035704.1"/>
</dbReference>
<reference evidence="2 3" key="1">
    <citation type="submission" date="2019-01" db="EMBL/GenBank/DDBJ databases">
        <title>Pseudolysobacter antarctica gen. nov., sp. nov., isolated from Fildes Peninsula, Antarctica.</title>
        <authorList>
            <person name="Wei Z."/>
            <person name="Peng F."/>
        </authorList>
    </citation>
    <scope>NUCLEOTIDE SEQUENCE [LARGE SCALE GENOMIC DNA]</scope>
    <source>
        <strain evidence="2 3">AQ6-296</strain>
    </source>
</reference>
<evidence type="ECO:0000313" key="2">
    <source>
        <dbReference type="EMBL" id="QBB72021.1"/>
    </source>
</evidence>
<sequence>MPISLLYVCSALLILCGLIGAVVPIIPGVPLMFAGMWLAAWADGYQSVGMYTLIVLGVLSLLAILLDFFASMLGAKRVGASAWAVFGATAGTLVGLFFGLFGLLLGPFVGALLGELVDGGTLRKAGHVGIATWLGMLVGTLVKLAICFSMLGIFLLKFFLR</sequence>
<keyword evidence="1" id="KW-1133">Transmembrane helix</keyword>
<gene>
    <name evidence="2" type="ORF">ELE36_17540</name>
</gene>
<keyword evidence="3" id="KW-1185">Reference proteome</keyword>
<keyword evidence="1" id="KW-0812">Transmembrane</keyword>
<dbReference type="Proteomes" id="UP000291562">
    <property type="component" value="Chromosome"/>
</dbReference>
<keyword evidence="1" id="KW-0472">Membrane</keyword>
<feature type="transmembrane region" description="Helical" evidence="1">
    <location>
        <begin position="82"/>
        <end position="110"/>
    </location>
</feature>
<feature type="transmembrane region" description="Helical" evidence="1">
    <location>
        <begin position="130"/>
        <end position="156"/>
    </location>
</feature>
<name>A0A411HNF8_9GAMM</name>
<proteinExistence type="predicted"/>
<dbReference type="PANTHER" id="PTHR39165:SF1">
    <property type="entry name" value="DUF456 DOMAIN-CONTAINING PROTEIN"/>
    <property type="match status" value="1"/>
</dbReference>
<evidence type="ECO:0000256" key="1">
    <source>
        <dbReference type="SAM" id="Phobius"/>
    </source>
</evidence>
<dbReference type="AlphaFoldDB" id="A0A411HNF8"/>